<dbReference type="RefSeq" id="WP_175602814.1">
    <property type="nucleotide sequence ID" value="NZ_JABWGO010000006.1"/>
</dbReference>
<dbReference type="EMBL" id="JABWGO010000006">
    <property type="protein sequence ID" value="NUW43280.1"/>
    <property type="molecule type" value="Genomic_DNA"/>
</dbReference>
<proteinExistence type="predicted"/>
<name>A0A7Y6MDT4_9ACTN</name>
<evidence type="ECO:0000313" key="2">
    <source>
        <dbReference type="Proteomes" id="UP000546126"/>
    </source>
</evidence>
<dbReference type="Proteomes" id="UP000546126">
    <property type="component" value="Unassembled WGS sequence"/>
</dbReference>
<sequence length="196" mass="21091">MSWASVVDYYAGIGEDVLLLDSFCYTLTLPVDGVLTVEEAVRRLGHDPAGLRIPPDPYLVDQEHDLALVQIGPGVATIDFGCLGIGTAISGRLAGPEMRHWFAAWDIDGNTFLASRQPDGGGYWSHPANHESGDYGVLTPYAGLLRPASDEDDDGVDGDLPPLVLAVVEQESGVRLTRDMLEGAHPILRIPDAWAE</sequence>
<reference evidence="1 2" key="1">
    <citation type="submission" date="2020-06" db="EMBL/GenBank/DDBJ databases">
        <authorList>
            <person name="Chanama M."/>
        </authorList>
    </citation>
    <scope>NUCLEOTIDE SEQUENCE [LARGE SCALE GENOMIC DNA]</scope>
    <source>
        <strain evidence="1 2">TBRC6557</strain>
    </source>
</reference>
<evidence type="ECO:0000313" key="1">
    <source>
        <dbReference type="EMBL" id="NUW43280.1"/>
    </source>
</evidence>
<dbReference type="AlphaFoldDB" id="A0A7Y6MDT4"/>
<protein>
    <submittedName>
        <fullName evidence="1">Uncharacterized protein</fullName>
    </submittedName>
</protein>
<accession>A0A7Y6MDT4</accession>
<keyword evidence="2" id="KW-1185">Reference proteome</keyword>
<comment type="caution">
    <text evidence="1">The sequence shown here is derived from an EMBL/GenBank/DDBJ whole genome shotgun (WGS) entry which is preliminary data.</text>
</comment>
<gene>
    <name evidence="1" type="ORF">HT134_24550</name>
</gene>
<organism evidence="1 2">
    <name type="scientific">Nonomuraea rhodomycinica</name>
    <dbReference type="NCBI Taxonomy" id="1712872"/>
    <lineage>
        <taxon>Bacteria</taxon>
        <taxon>Bacillati</taxon>
        <taxon>Actinomycetota</taxon>
        <taxon>Actinomycetes</taxon>
        <taxon>Streptosporangiales</taxon>
        <taxon>Streptosporangiaceae</taxon>
        <taxon>Nonomuraea</taxon>
    </lineage>
</organism>